<evidence type="ECO:0000259" key="3">
    <source>
        <dbReference type="PROSITE" id="PS50853"/>
    </source>
</evidence>
<feature type="compositionally biased region" description="Low complexity" evidence="1">
    <location>
        <begin position="2762"/>
        <end position="2771"/>
    </location>
</feature>
<keyword evidence="5" id="KW-1185">Reference proteome</keyword>
<dbReference type="EMBL" id="FRCP01000022">
    <property type="protein sequence ID" value="SHM93719.1"/>
    <property type="molecule type" value="Genomic_DNA"/>
</dbReference>
<feature type="compositionally biased region" description="Low complexity" evidence="1">
    <location>
        <begin position="2641"/>
        <end position="2652"/>
    </location>
</feature>
<dbReference type="Proteomes" id="UP000184038">
    <property type="component" value="Unassembled WGS sequence"/>
</dbReference>
<name>A0A1M7MRL4_9FIRM</name>
<evidence type="ECO:0000313" key="5">
    <source>
        <dbReference type="Proteomes" id="UP000184038"/>
    </source>
</evidence>
<evidence type="ECO:0000313" key="4">
    <source>
        <dbReference type="EMBL" id="SHM93719.1"/>
    </source>
</evidence>
<dbReference type="InterPro" id="IPR008964">
    <property type="entry name" value="Invasin/intimin_cell_adhesion"/>
</dbReference>
<dbReference type="InterPro" id="IPR003343">
    <property type="entry name" value="Big_2"/>
</dbReference>
<dbReference type="Pfam" id="PF05345">
    <property type="entry name" value="He_PIG"/>
    <property type="match status" value="1"/>
</dbReference>
<organism evidence="4 5">
    <name type="scientific">Anaerosporobacter mobilis DSM 15930</name>
    <dbReference type="NCBI Taxonomy" id="1120996"/>
    <lineage>
        <taxon>Bacteria</taxon>
        <taxon>Bacillati</taxon>
        <taxon>Bacillota</taxon>
        <taxon>Clostridia</taxon>
        <taxon>Lachnospirales</taxon>
        <taxon>Lachnospiraceae</taxon>
        <taxon>Anaerosporobacter</taxon>
    </lineage>
</organism>
<protein>
    <submittedName>
        <fullName evidence="4">Ig-like domain (Group 2)</fullName>
    </submittedName>
</protein>
<feature type="region of interest" description="Disordered" evidence="1">
    <location>
        <begin position="2759"/>
        <end position="2782"/>
    </location>
</feature>
<dbReference type="InterPro" id="IPR003961">
    <property type="entry name" value="FN3_dom"/>
</dbReference>
<dbReference type="Pfam" id="PF02368">
    <property type="entry name" value="Big_2"/>
    <property type="match status" value="1"/>
</dbReference>
<dbReference type="InterPro" id="IPR013783">
    <property type="entry name" value="Ig-like_fold"/>
</dbReference>
<dbReference type="SUPFAM" id="SSF49373">
    <property type="entry name" value="Invasin/intimin cell-adhesion fragments"/>
    <property type="match status" value="2"/>
</dbReference>
<feature type="region of interest" description="Disordered" evidence="1">
    <location>
        <begin position="2638"/>
        <end position="2667"/>
    </location>
</feature>
<dbReference type="Gene3D" id="2.60.40.10">
    <property type="entry name" value="Immunoglobulins"/>
    <property type="match status" value="3"/>
</dbReference>
<evidence type="ECO:0000256" key="1">
    <source>
        <dbReference type="SAM" id="MobiDB-lite"/>
    </source>
</evidence>
<accession>A0A1M7MRL4</accession>
<feature type="domain" description="Fibronectin type-III" evidence="3">
    <location>
        <begin position="995"/>
        <end position="1090"/>
    </location>
</feature>
<dbReference type="SUPFAM" id="SSF49265">
    <property type="entry name" value="Fibronectin type III"/>
    <property type="match status" value="1"/>
</dbReference>
<dbReference type="RefSeq" id="WP_073290661.1">
    <property type="nucleotide sequence ID" value="NZ_FRCP01000022.1"/>
</dbReference>
<dbReference type="STRING" id="1120996.SAMN02746066_03992"/>
<dbReference type="InterPro" id="IPR036116">
    <property type="entry name" value="FN3_sf"/>
</dbReference>
<dbReference type="Gene3D" id="2.60.40.1080">
    <property type="match status" value="3"/>
</dbReference>
<feature type="signal peptide" evidence="2">
    <location>
        <begin position="1"/>
        <end position="22"/>
    </location>
</feature>
<dbReference type="PROSITE" id="PS50853">
    <property type="entry name" value="FN3"/>
    <property type="match status" value="1"/>
</dbReference>
<sequence>MHLMRLRRQISVCLATIVMVTAVPLDSMVIQSNAETVNEDTITSTSYQDVWGTYGVIDTIDLGDSKDEKAHKMDSTYSQIITGESGENARVSLPKEVVEYWGGEIAFTIKVDPDAQNYFTLKLWGSDIPIMKTYLAIDNEIIFKSPLVITTRTSDQPAGGRFYYSTVPIPIEKTKGKTELTVSIKTGADTYPYGAGSVEKHFYRKMDQQSAGYYYGYVHTTASLADKVIKDTTKSSRYLPSVNSVATTTEEEVVITNLAAKAKSILETVVATSGGDGYKTTTWTHTDNAAGSGTMLMPYSQNVKNTNNMRTIVDMMSESKEYDEVIKEVGFDNIIDAIRNGCDRLVINYLNRPATIQTGGHQSSWGGFYQGMGEALYVVYEMFETGRAIELGTSYTDFESWLKGNEKINWQETFSSVAKFLTPDQPFRLEKVQKEYIEGHGETSRKTAYEEILWLNFNYARTHAYTLTPLTNQVMFQMLGAWLSNAGLMAIGSEKAEDMSSAIRFLYRSMGVWAYLDIDVIDGTVEAVGNSDGKYNGDLVIENIGAFNNVYSTTGNTGDKNTETMTGNRIYNGEYRKVFGENYYMVTDAGLTRETTYAAGYGEHSDMLVEAYRLTKDLNFLKLYLEASNARTHMRYAAVDSYGNRVMSLEATIECRGPYYPYKVGYLGTLDSSSNENKPFTMAYLKKILVDRQSEFTQMFGEEMYLTNLEYANNAVNYAKQMLMDGQYVSKMGASSWADIYTASGYQYVKSETANGALMPGTNVDWYSEAELEALGVDKGSFNSYTEAVKNQLNETTFYDIDDSVVMFRNEDTTYYIELQYKSDPGLNGMSRIHTINSEYDTIAMVEHEVGYTPSGFWNTETDWANYDIAYDPVTVFPDQVINAKYGEILPVAKFSDSEEDYQVQPTKSGSPFGGYGEFYSFQYNQYVIAMNTTRVDSNNAKDYAVVLPSSYTADTVKDLVSGKNLTVLNGKVTIPAYSCAVLDLGAESYISDIPMASIFTTAVADGNIVAVSWTHGGYTNKEYQVYRSEVAENLGELVGTVESDKNVYVDDTIIAGKVYYYRVVGVNKHGVSGNPSVYTKIAATKTEDILQGNWAVMDVDGTTENIQASVVESAAIEFTGTTQNDGALLFAHTTNITDGEVASLSTYSLKLKTGEEKQVTASLEDMDSIETTGDFTYVAKVESGDNTGVMFKESITKLTRGGFISLNPDTGTYHFSYRQYPSIIKKFNMVPDFYNVYNDMNPLDVTGTVEGAQWIKVERKGFYVYVFVGKGEEKTNVEWIPIGEVDQLRYNTADEVGTPYYLGTTGWERFSEDDLGLFYIPMADAVYVGVASSTVGRVDNISLNNAENLGAGIPGKTKVTASSDNVLCNITLNWTNITYSDTFHVYYTKEAELANTDPVIKDENNNIIGVTEGWTALVTVLRDYKYTIENLTDGTDGLWYFKVVPLNVKKQAGKASDTVSAEVDPGSVRIANSVWKNTDINTRTTGYSLESGSTLSLNTDGNRIWATDGNSFRFMYQEVDAATDGVFITKIKKSDFTNNIGTALMIRDGFDATSNRHTAFMMNETYGLFAQTHYKAGQSARWNEKVVPNGDYYLKLVTKTDKQEFLLYYAPASDNDTSYPTANQWILHSTISRDFDTKYWWQDYTTGAGVKWYVGLALATGGVFKSGDFYNTTPVFDVAKITSGNSSIESNHIVLSKDTEITIELNVLDAFGVNPLDKSEIEYVGTLPDRAEYNNGVFTWKPTQVGTTQLTFKAKETGVNDFYGGTDITIEVMEDTNLPVISGIANKTMKAEEKLSMQVQAEIKDTGSFGGVNDSVSKNDMTYAVDSIRSNDGREYTLDELGMKLNEKTGLFTWTPGRYQTGRYSLVFSATGSNYSGKNVSTTKTITITVKGAPNVEISEVTTQLLYGAEFTDGKFMNGKLNASATVKAEEAFELLIKPSDPAGNAFFTMTNLPKGATYNTSTGILAWTPSYTQSQVVNPTYTAEVSVYNNNFKEVFTLDITVEEPNDTAPSFPIDWTAGGTTAYDQGQMKVTYNNRAKTSLTLGVGARANGSVGRAATVYKKLKGSTTIITRVTDPSQYVKYAGIMVTDRIYDTENVGVQRNNSGVFLATGAEFKTGKNVTHDTFIGMGVKEPGLGTPYDNAYQTIYPSDITATAGELKPVFLKLEYAVQIDGTAMVTGAYSYDGTNWTDIMDQATPSNKATYIYSADMVKNGIYAAIFTSANNSANLTTTFDNIQVSTNEIKEVLSVGEEKQINGYAVHPFDEVTYSYKIFEADGVTEIMDSGAKVDTDGMFTWTPTAKGTYKLVITAESKLCDMENSQTYLLEVSNPATNLTLDKETLNMILGGTTQTLTASLTPGDAEDTITWTSSDSSVVTVIPGTPANTATLKQVKKGTATITVTSSGGLRKTCNVTVSSNYIEGQSLNGLFYDTYLNKGTTSSSALVNANMLSIFGRGRYSIFDLDISNVDENTDKAELKLHFATNKGNPTNSGVTSEFYAYPVPEVLSEDAAYAMDFVKLGISIDTNDSVTNLDQLTSNGAVRILWDESASKTPNQSTTDYTTIDLTELVKSYKQNNPTANAMTFCLFASNGKGGAFEFYSSRNSGTANSNKVPMFEVTPAAGDANGIDLTEVQIETDQVEEGQTGEVQQGEGLIEEDQTSEEQQKEGRIVTEPTDVSMFSVKTMMEEMKSEDPEAVESIATLETDCEVNWTIADSTIAKTLVGEDSKTVSIMGLRAGTTVLTATINGRYVATCRVTVERNTDNGNGDNTSGESEENTGTDSAETISKQTIRVDITGSDSTVFVTLNEKGYKSEIAASTPKNPYQLKFDLPSSMIINQIKSDSVKNVKVVVTIPDSFIGNESIVMNDIAVSKQILMAAKENNKTITLAVNSQSQKLLYQWTIKANDLTKALIHDGISFGTKVTGANTNPAVKKVLTSDTKNTSGVVVTIAPEKVLPVQVTSKVYIGEQAGVKPGKKVYVYYYNNTTKKLDTIPGGYSLVIDAVGYLSLPIIKGGDYVVLAKKADTKVITSLLNQVRITKSMTLKKGKTSTIIPVLPDWLEKVNTMTSTTKFSCVGAVTITYTSNNTSVVSIGKTSGKITAKKKGKAIITATVTLYSGKIKTYKTKVTVK</sequence>
<reference evidence="4 5" key="1">
    <citation type="submission" date="2016-11" db="EMBL/GenBank/DDBJ databases">
        <authorList>
            <person name="Jaros S."/>
            <person name="Januszkiewicz K."/>
            <person name="Wedrychowicz H."/>
        </authorList>
    </citation>
    <scope>NUCLEOTIDE SEQUENCE [LARGE SCALE GENOMIC DNA]</scope>
    <source>
        <strain evidence="4 5">DSM 15930</strain>
    </source>
</reference>
<dbReference type="SMART" id="SM00635">
    <property type="entry name" value="BID_2"/>
    <property type="match status" value="2"/>
</dbReference>
<gene>
    <name evidence="4" type="ORF">SAMN02746066_03992</name>
</gene>
<evidence type="ECO:0000256" key="2">
    <source>
        <dbReference type="SAM" id="SignalP"/>
    </source>
</evidence>
<feature type="chain" id="PRO_5038686892" evidence="2">
    <location>
        <begin position="23"/>
        <end position="3128"/>
    </location>
</feature>
<keyword evidence="2" id="KW-0732">Signal</keyword>
<proteinExistence type="predicted"/>